<evidence type="ECO:0000313" key="15">
    <source>
        <dbReference type="Proteomes" id="UP001431209"/>
    </source>
</evidence>
<feature type="compositionally biased region" description="Basic residues" evidence="10">
    <location>
        <begin position="777"/>
        <end position="796"/>
    </location>
</feature>
<comment type="caution">
    <text evidence="14">The sequence shown here is derived from an EMBL/GenBank/DDBJ whole genome shotgun (WGS) entry which is preliminary data.</text>
</comment>
<evidence type="ECO:0000256" key="1">
    <source>
        <dbReference type="ARBA" id="ARBA00004141"/>
    </source>
</evidence>
<keyword evidence="3" id="KW-0813">Transport</keyword>
<evidence type="ECO:0000256" key="4">
    <source>
        <dbReference type="ARBA" id="ARBA00022692"/>
    </source>
</evidence>
<dbReference type="InterPro" id="IPR003593">
    <property type="entry name" value="AAA+_ATPase"/>
</dbReference>
<feature type="compositionally biased region" description="Polar residues" evidence="10">
    <location>
        <begin position="710"/>
        <end position="735"/>
    </location>
</feature>
<dbReference type="InterPro" id="IPR011527">
    <property type="entry name" value="ABC1_TM_dom"/>
</dbReference>
<feature type="transmembrane region" description="Helical" evidence="11">
    <location>
        <begin position="888"/>
        <end position="910"/>
    </location>
</feature>
<dbReference type="PROSITE" id="PS50929">
    <property type="entry name" value="ABC_TM1F"/>
    <property type="match status" value="2"/>
</dbReference>
<dbReference type="InterPro" id="IPR003439">
    <property type="entry name" value="ABC_transporter-like_ATP-bd"/>
</dbReference>
<feature type="transmembrane region" description="Helical" evidence="11">
    <location>
        <begin position="830"/>
        <end position="854"/>
    </location>
</feature>
<dbReference type="CDD" id="cd03249">
    <property type="entry name" value="ABC_MTABC3_MDL1_MDL2"/>
    <property type="match status" value="2"/>
</dbReference>
<evidence type="ECO:0000256" key="9">
    <source>
        <dbReference type="ARBA" id="ARBA00023136"/>
    </source>
</evidence>
<feature type="transmembrane region" description="Helical" evidence="11">
    <location>
        <begin position="355"/>
        <end position="379"/>
    </location>
</feature>
<evidence type="ECO:0000256" key="5">
    <source>
        <dbReference type="ARBA" id="ARBA00022737"/>
    </source>
</evidence>
<dbReference type="GO" id="GO:0005524">
    <property type="term" value="F:ATP binding"/>
    <property type="evidence" value="ECO:0007669"/>
    <property type="project" value="UniProtKB-KW"/>
</dbReference>
<evidence type="ECO:0000256" key="6">
    <source>
        <dbReference type="ARBA" id="ARBA00022741"/>
    </source>
</evidence>
<dbReference type="SUPFAM" id="SSF90123">
    <property type="entry name" value="ABC transporter transmembrane region"/>
    <property type="match status" value="2"/>
</dbReference>
<evidence type="ECO:0000256" key="3">
    <source>
        <dbReference type="ARBA" id="ARBA00022448"/>
    </source>
</evidence>
<dbReference type="GO" id="GO:0090374">
    <property type="term" value="P:oligopeptide export from mitochondrion"/>
    <property type="evidence" value="ECO:0007669"/>
    <property type="project" value="TreeGrafter"/>
</dbReference>
<keyword evidence="6" id="KW-0547">Nucleotide-binding</keyword>
<keyword evidence="9 11" id="KW-0472">Membrane</keyword>
<keyword evidence="8 11" id="KW-1133">Transmembrane helix</keyword>
<feature type="transmembrane region" description="Helical" evidence="11">
    <location>
        <begin position="98"/>
        <end position="121"/>
    </location>
</feature>
<evidence type="ECO:0000256" key="2">
    <source>
        <dbReference type="ARBA" id="ARBA00007577"/>
    </source>
</evidence>
<feature type="domain" description="ABC transmembrane type-1" evidence="13">
    <location>
        <begin position="103"/>
        <end position="384"/>
    </location>
</feature>
<proteinExistence type="inferred from homology"/>
<feature type="region of interest" description="Disordered" evidence="10">
    <location>
        <begin position="1"/>
        <end position="80"/>
    </location>
</feature>
<evidence type="ECO:0000256" key="8">
    <source>
        <dbReference type="ARBA" id="ARBA00022989"/>
    </source>
</evidence>
<sequence length="1409" mass="154800">MMDTGSFLTGADTGAMPSQPFQDDFEVTNDGVDELGVEGEKKEATKEVVNDNAEKPDIAPTSENGKPVESAEVQNEDPRKPKIRFGPIHLIRIGGIEWIPIPLAALFAAANGVAPLLLFEVLGGLFNSFGAGGVQDSVNQAALYIFIIALVSGFLELVSQAIFASSSQRIGNRLKERYFNSVTMQEIGFFDIKKAGSIVNSLGEDISRVTDSLGANFHDLCMYSVQFIVAIILAIIANYAMALFNAISIPVILVIFMIAGFIFGKLGGKQSRMMGDSISTANEVIGSIKTVRSMAGEEREGKRYARDLNKTRPLYITTSIAKGIAFGAISFTIWGCVAMSFWFGGLMIGWGRLDVGGFLKCFGLSLIGVLALVQGFAVLPEIIKSLSTINILLEVIKRDPAIRFKGGKTLDEIKGDIEFTNVTFRYPARPKQAVLKDFNLKIESGTSVALVGQSGSGKSTIVGLIEKWYEPESGKVTLDGEDITEIDPMWLHRYLGIVQQEPTLFATTIKKNITYAVDTINLNIKKQLKSKNKKMTNEEIQKSLIPIDDEIIHKAAKSANCHDFIMQLPDKYDTVIGERGVSMSGGQKQRVAIARAVLQDPKILLLDEATSALDTKSESLVQDALNKLMVGRTSIVIAHRLTTIQDCDNIVVMKEGKVVEMGTHDDLLDRKTAYYHLAKKQMKLANHDSNNSSSDLSNIDSHSESDTDTLESIPSPTNHSKNGIDDSNQFYQKPNHTIVDLKSPGQVNPTPPSPQQEEEQEQEATNQEINQQPTSRGRLHRKHKNRKHKHHRKHKHRDTEEFTNEEDLIDQHAPKIYTGLQIIPYFGFEWFFIFLGVCGAAVAGAAPIAFYIVFGRIINALIPPPNPDGTPAGYPADIAQIIARHASYLAVVAAGACVGQLANQLFFSLANERIGIHLRRKYFKSVIHQELGFFDIRKAGKIINVMSENVENVQTGLTKFSNFAMTLTQFILGVIFALIADIITALLALAAILFLFVFVIVISILLTLVNKKINGLSGSTMATATEVISSMRTVKSMGAEEREQGRLKNDLNIIGYYAFSKGALRGISQGVFQFIIFADAAFVFWYGGRKVGNGQLSPGGLIQVFGFVLFAVLGLSLALAEIPALVKGVNACREILIGIKRKPQIPHEGGETLEKVNGEIEFKNITFAYPSRPNIQVLKNFSLKIQKGQHVALVGESGCGKSTITGLLERFYDPLQGQVLIDDLDLKTVDTAWLHKNIAIVTQEPVLFATSIKKNIEYSVDGKEQSMERIIECCKAANCHDFITKLPNGYDTEIGERGVSMSGGQKQRIAIARAMLQDANVLILDEATSALDTEAEALVQDALNKLMKGKTSIVIAHRLSTVQECDVIIAMRSGKVIERGTHEELIEKKGMYYKLAKKQMEFGNIQHNN</sequence>
<dbReference type="CDD" id="cd18577">
    <property type="entry name" value="ABC_6TM_Pgp_ABCB1_D1_like"/>
    <property type="match status" value="2"/>
</dbReference>
<dbReference type="InterPro" id="IPR017871">
    <property type="entry name" value="ABC_transporter-like_CS"/>
</dbReference>
<feature type="compositionally biased region" description="Acidic residues" evidence="10">
    <location>
        <begin position="23"/>
        <end position="37"/>
    </location>
</feature>
<feature type="transmembrane region" description="Helical" evidence="11">
    <location>
        <begin position="986"/>
        <end position="1009"/>
    </location>
</feature>
<dbReference type="GO" id="GO:0015421">
    <property type="term" value="F:ABC-type oligopeptide transporter activity"/>
    <property type="evidence" value="ECO:0007669"/>
    <property type="project" value="TreeGrafter"/>
</dbReference>
<evidence type="ECO:0000256" key="11">
    <source>
        <dbReference type="SAM" id="Phobius"/>
    </source>
</evidence>
<feature type="region of interest" description="Disordered" evidence="10">
    <location>
        <begin position="685"/>
        <end position="802"/>
    </location>
</feature>
<dbReference type="EMBL" id="JAOPGA020001169">
    <property type="protein sequence ID" value="KAL0485798.1"/>
    <property type="molecule type" value="Genomic_DNA"/>
</dbReference>
<dbReference type="FunFam" id="3.40.50.300:FF:000251">
    <property type="entry name" value="ABC transporter B family member 19"/>
    <property type="match status" value="2"/>
</dbReference>
<dbReference type="GO" id="GO:0016887">
    <property type="term" value="F:ATP hydrolysis activity"/>
    <property type="evidence" value="ECO:0007669"/>
    <property type="project" value="InterPro"/>
</dbReference>
<reference evidence="14 15" key="1">
    <citation type="submission" date="2024-03" db="EMBL/GenBank/DDBJ databases">
        <title>The Acrasis kona genome and developmental transcriptomes reveal deep origins of eukaryotic multicellular pathways.</title>
        <authorList>
            <person name="Sheikh S."/>
            <person name="Fu C.-J."/>
            <person name="Brown M.W."/>
            <person name="Baldauf S.L."/>
        </authorList>
    </citation>
    <scope>NUCLEOTIDE SEQUENCE [LARGE SCALE GENOMIC DNA]</scope>
    <source>
        <strain evidence="14 15">ATCC MYA-3509</strain>
    </source>
</reference>
<evidence type="ECO:0000256" key="10">
    <source>
        <dbReference type="SAM" id="MobiDB-lite"/>
    </source>
</evidence>
<dbReference type="SUPFAM" id="SSF52540">
    <property type="entry name" value="P-loop containing nucleoside triphosphate hydrolases"/>
    <property type="match status" value="2"/>
</dbReference>
<feature type="transmembrane region" description="Helical" evidence="11">
    <location>
        <begin position="960"/>
        <end position="980"/>
    </location>
</feature>
<keyword evidence="15" id="KW-1185">Reference proteome</keyword>
<evidence type="ECO:0000313" key="14">
    <source>
        <dbReference type="EMBL" id="KAL0485798.1"/>
    </source>
</evidence>
<dbReference type="PROSITE" id="PS50893">
    <property type="entry name" value="ABC_TRANSPORTER_2"/>
    <property type="match status" value="2"/>
</dbReference>
<feature type="transmembrane region" description="Helical" evidence="11">
    <location>
        <begin position="141"/>
        <end position="163"/>
    </location>
</feature>
<feature type="transmembrane region" description="Helical" evidence="11">
    <location>
        <begin position="247"/>
        <end position="264"/>
    </location>
</feature>
<comment type="similarity">
    <text evidence="2">Belongs to the ABC transporter superfamily. ABCB family. Multidrug resistance exporter (TC 3.A.1.201) subfamily.</text>
</comment>
<protein>
    <submittedName>
        <fullName evidence="14">ATP-binding cassette, subfamily B</fullName>
    </submittedName>
</protein>
<feature type="compositionally biased region" description="Low complexity" evidence="10">
    <location>
        <begin position="763"/>
        <end position="772"/>
    </location>
</feature>
<feature type="transmembrane region" description="Helical" evidence="11">
    <location>
        <begin position="320"/>
        <end position="343"/>
    </location>
</feature>
<organism evidence="14 15">
    <name type="scientific">Acrasis kona</name>
    <dbReference type="NCBI Taxonomy" id="1008807"/>
    <lineage>
        <taxon>Eukaryota</taxon>
        <taxon>Discoba</taxon>
        <taxon>Heterolobosea</taxon>
        <taxon>Tetramitia</taxon>
        <taxon>Eutetramitia</taxon>
        <taxon>Acrasidae</taxon>
        <taxon>Acrasis</taxon>
    </lineage>
</organism>
<keyword evidence="7 14" id="KW-0067">ATP-binding</keyword>
<gene>
    <name evidence="14" type="ORF">AKO1_003353</name>
</gene>
<dbReference type="SMART" id="SM00382">
    <property type="entry name" value="AAA"/>
    <property type="match status" value="2"/>
</dbReference>
<feature type="transmembrane region" description="Helical" evidence="11">
    <location>
        <begin position="1070"/>
        <end position="1088"/>
    </location>
</feature>
<keyword evidence="4 11" id="KW-0812">Transmembrane</keyword>
<dbReference type="Gene3D" id="3.40.50.300">
    <property type="entry name" value="P-loop containing nucleotide triphosphate hydrolases"/>
    <property type="match status" value="2"/>
</dbReference>
<dbReference type="Proteomes" id="UP001431209">
    <property type="component" value="Unassembled WGS sequence"/>
</dbReference>
<dbReference type="InterPro" id="IPR039421">
    <property type="entry name" value="Type_1_exporter"/>
</dbReference>
<dbReference type="InterPro" id="IPR036640">
    <property type="entry name" value="ABC1_TM_sf"/>
</dbReference>
<name>A0AAW2ZA14_9EUKA</name>
<feature type="domain" description="ABC transporter" evidence="12">
    <location>
        <begin position="1160"/>
        <end position="1398"/>
    </location>
</feature>
<accession>A0AAW2ZA14</accession>
<dbReference type="Pfam" id="PF00664">
    <property type="entry name" value="ABC_membrane"/>
    <property type="match status" value="2"/>
</dbReference>
<dbReference type="PANTHER" id="PTHR43394">
    <property type="entry name" value="ATP-DEPENDENT PERMEASE MDL1, MITOCHONDRIAL"/>
    <property type="match status" value="1"/>
</dbReference>
<dbReference type="GO" id="GO:0005743">
    <property type="term" value="C:mitochondrial inner membrane"/>
    <property type="evidence" value="ECO:0007669"/>
    <property type="project" value="TreeGrafter"/>
</dbReference>
<dbReference type="PROSITE" id="PS00211">
    <property type="entry name" value="ABC_TRANSPORTER_1"/>
    <property type="match status" value="2"/>
</dbReference>
<evidence type="ECO:0000259" key="13">
    <source>
        <dbReference type="PROSITE" id="PS50929"/>
    </source>
</evidence>
<feature type="domain" description="ABC transmembrane type-1" evidence="13">
    <location>
        <begin position="834"/>
        <end position="1127"/>
    </location>
</feature>
<feature type="transmembrane region" description="Helical" evidence="11">
    <location>
        <begin position="220"/>
        <end position="241"/>
    </location>
</feature>
<dbReference type="InterPro" id="IPR027417">
    <property type="entry name" value="P-loop_NTPase"/>
</dbReference>
<feature type="domain" description="ABC transporter" evidence="12">
    <location>
        <begin position="417"/>
        <end position="680"/>
    </location>
</feature>
<dbReference type="Pfam" id="PF00005">
    <property type="entry name" value="ABC_tran"/>
    <property type="match status" value="2"/>
</dbReference>
<feature type="transmembrane region" description="Helical" evidence="11">
    <location>
        <begin position="1100"/>
        <end position="1120"/>
    </location>
</feature>
<dbReference type="PANTHER" id="PTHR43394:SF11">
    <property type="entry name" value="ATP-BINDING CASSETTE TRANSPORTER"/>
    <property type="match status" value="1"/>
</dbReference>
<feature type="compositionally biased region" description="Low complexity" evidence="10">
    <location>
        <begin position="687"/>
        <end position="700"/>
    </location>
</feature>
<dbReference type="Gene3D" id="1.20.1560.10">
    <property type="entry name" value="ABC transporter type 1, transmembrane domain"/>
    <property type="match status" value="2"/>
</dbReference>
<evidence type="ECO:0000259" key="12">
    <source>
        <dbReference type="PROSITE" id="PS50893"/>
    </source>
</evidence>
<comment type="subcellular location">
    <subcellularLocation>
        <location evidence="1">Membrane</location>
        <topology evidence="1">Multi-pass membrane protein</topology>
    </subcellularLocation>
</comment>
<feature type="compositionally biased region" description="Basic and acidic residues" evidence="10">
    <location>
        <begin position="38"/>
        <end position="57"/>
    </location>
</feature>
<evidence type="ECO:0000256" key="7">
    <source>
        <dbReference type="ARBA" id="ARBA00022840"/>
    </source>
</evidence>
<keyword evidence="5" id="KW-0677">Repeat</keyword>